<keyword evidence="2" id="KW-1185">Reference proteome</keyword>
<dbReference type="Proteomes" id="UP001153332">
    <property type="component" value="Unassembled WGS sequence"/>
</dbReference>
<accession>A0ACC2JY84</accession>
<reference evidence="1" key="1">
    <citation type="submission" date="2022-12" db="EMBL/GenBank/DDBJ databases">
        <title>Genome Sequence of Lasiodiplodia mahajangana.</title>
        <authorList>
            <person name="Buettner E."/>
        </authorList>
    </citation>
    <scope>NUCLEOTIDE SEQUENCE</scope>
    <source>
        <strain evidence="1">VT137</strain>
    </source>
</reference>
<name>A0ACC2JY84_9PEZI</name>
<proteinExistence type="predicted"/>
<evidence type="ECO:0000313" key="1">
    <source>
        <dbReference type="EMBL" id="KAJ8132468.1"/>
    </source>
</evidence>
<sequence>MASSQHFIPIPDSTLPRMSNGAFEVPFRWYSNSPPFENEFVNIALPQHDLHHLSPLDSSFKPILSSSASRTSSKTSPKIAKAILEGIDNFNWWWWWEIVSLVLALASLATLLGILASYNGAALTNWTFFLQPNAAISILTTTIKTAIMLSISMCFSQLKWHHFSTPRRLDELQVIDDASRGPWGSLIILLRMRSRSFLIIGLSIATLVALTIEPTTQQLLTFPSRDTELKGVNAEIGVAYNFDAKTYQELNSQTYGRKVGLRSIVINSATGNVSPFFYSCPNPAVRCSYPAFRTLGVCFSFRNTTDISTQTCVRSNTTGSTNCSISWPTIWDNLPKQSPINMNLNYRPTDEELLDDVFQFAYLAADDAWVYMKGARLPDDRPRTRMAPRFEAFECLWYWCAQTYNSSVGSAAAVSPEIINHEALKPAGFDSKHGSNDTIYRDNSTDHVYRLGNALEFLFNEIYGALPSILYSSSNYSASRYGLTLPTDDISWFLFYSADLPMVFQNIATVLSNMVRKPKTGENLNATVIRGKALGTETYIRVRWQWVLLPMIETIVAVILLAATIIVTRRSRRPLLKSSVNGLLFHGLDGWTAADTARNLDGEETAEKLEALAKRFKACFRESEEDGLRNFEAPEVVLYKVLFEPKMLQQFLGSHTNIKYIRLQWVDYSGVIHCRLITAAKALRMSLGTKPYKVPVNSLVIPLSTAPGCDASPPQVWELHPEWESLRICAYASAHAMVMCSLTQSGSREPFSMCPRKLLARVSEQVRDHGLKVQVGFELEMVLLDGSLQTPQTLDRIEGFSMSAGIRGSNLPIVEDIIDALEAAGVSLHHMHTEARDQMEFSLEPMSPMDAVDSLVYAQEAIRAVAVRHNRKATLTPRPFLSRYPTNGLHMHISVTPQDKADHFLAGILGQLRVLCAFGLPSYDSYHRVQDDGTGRWVGWGTENRDLPLRAVGAGHWEFRPADATANFYICLAAVLAAALSGVITKQPLTWKDCPVFPETLTDPELARYGISENLPASMRESINLLKSSYELKDKLGEALVDKYVKVKDKDIELFSRMPLEERRLKFLAFF</sequence>
<comment type="caution">
    <text evidence="1">The sequence shown here is derived from an EMBL/GenBank/DDBJ whole genome shotgun (WGS) entry which is preliminary data.</text>
</comment>
<dbReference type="EMBL" id="JAPUUL010000125">
    <property type="protein sequence ID" value="KAJ8132468.1"/>
    <property type="molecule type" value="Genomic_DNA"/>
</dbReference>
<evidence type="ECO:0000313" key="2">
    <source>
        <dbReference type="Proteomes" id="UP001153332"/>
    </source>
</evidence>
<organism evidence="1 2">
    <name type="scientific">Lasiodiplodia mahajangana</name>
    <dbReference type="NCBI Taxonomy" id="1108764"/>
    <lineage>
        <taxon>Eukaryota</taxon>
        <taxon>Fungi</taxon>
        <taxon>Dikarya</taxon>
        <taxon>Ascomycota</taxon>
        <taxon>Pezizomycotina</taxon>
        <taxon>Dothideomycetes</taxon>
        <taxon>Dothideomycetes incertae sedis</taxon>
        <taxon>Botryosphaeriales</taxon>
        <taxon>Botryosphaeriaceae</taxon>
        <taxon>Lasiodiplodia</taxon>
    </lineage>
</organism>
<protein>
    <submittedName>
        <fullName evidence="1">Uncharacterized protein</fullName>
    </submittedName>
</protein>
<gene>
    <name evidence="1" type="ORF">O1611_g1160</name>
</gene>